<dbReference type="InterPro" id="IPR051531">
    <property type="entry name" value="N-acetyltransferase"/>
</dbReference>
<dbReference type="InterPro" id="IPR016181">
    <property type="entry name" value="Acyl_CoA_acyltransferase"/>
</dbReference>
<sequence length="184" mass="20209">MGASPAERIRCGPVVLRRWGEGDAVELHKVINSCLPHLRPWMPWARDGYSLQAAQDFLASVVASWNEATGYAYAITADGAIIGSVGLQRGQHDGGMEIGYWLHPEHTGRGIVTASTRALIEQAFALDGVDHVEIWHDAANVASSRIPQRLGFCEVGRRVPPRDPPVEGMAGVDVVWRLHRPDFR</sequence>
<organism evidence="2 3">
    <name type="scientific">Saccharopolyspora rectivirgula</name>
    <dbReference type="NCBI Taxonomy" id="28042"/>
    <lineage>
        <taxon>Bacteria</taxon>
        <taxon>Bacillati</taxon>
        <taxon>Actinomycetota</taxon>
        <taxon>Actinomycetes</taxon>
        <taxon>Pseudonocardiales</taxon>
        <taxon>Pseudonocardiaceae</taxon>
        <taxon>Saccharopolyspora</taxon>
    </lineage>
</organism>
<proteinExistence type="predicted"/>
<evidence type="ECO:0000313" key="2">
    <source>
        <dbReference type="EMBL" id="KEI43871.1"/>
    </source>
</evidence>
<gene>
    <name evidence="2" type="ORF">GU90_12885</name>
</gene>
<dbReference type="SUPFAM" id="SSF55729">
    <property type="entry name" value="Acyl-CoA N-acyltransferases (Nat)"/>
    <property type="match status" value="1"/>
</dbReference>
<dbReference type="RefSeq" id="WP_029720644.1">
    <property type="nucleotide sequence ID" value="NZ_JNVU01000031.1"/>
</dbReference>
<evidence type="ECO:0000259" key="1">
    <source>
        <dbReference type="PROSITE" id="PS51186"/>
    </source>
</evidence>
<dbReference type="Proteomes" id="UP000031419">
    <property type="component" value="Unassembled WGS sequence"/>
</dbReference>
<dbReference type="Gene3D" id="3.40.630.30">
    <property type="match status" value="1"/>
</dbReference>
<dbReference type="eggNOG" id="COG1670">
    <property type="taxonomic scope" value="Bacteria"/>
</dbReference>
<protein>
    <submittedName>
        <fullName evidence="2">Acetyltransferase</fullName>
    </submittedName>
</protein>
<dbReference type="AlphaFoldDB" id="A0A073AX09"/>
<dbReference type="EMBL" id="JNVU01000031">
    <property type="protein sequence ID" value="KEI43871.1"/>
    <property type="molecule type" value="Genomic_DNA"/>
</dbReference>
<reference evidence="2 3" key="1">
    <citation type="submission" date="2014-06" db="EMBL/GenBank/DDBJ databases">
        <title>Saccharopolyspora rectivirgula DSM-43113 Genome sequencing.</title>
        <authorList>
            <person name="Barrera C."/>
            <person name="Millon L."/>
            <person name="Rognon B."/>
            <person name="Zaugg C."/>
            <person name="Monod M."/>
        </authorList>
    </citation>
    <scope>NUCLEOTIDE SEQUENCE [LARGE SCALE GENOMIC DNA]</scope>
    <source>
        <strain evidence="2 3">DSM 43113</strain>
    </source>
</reference>
<dbReference type="GO" id="GO:0016747">
    <property type="term" value="F:acyltransferase activity, transferring groups other than amino-acyl groups"/>
    <property type="evidence" value="ECO:0007669"/>
    <property type="project" value="InterPro"/>
</dbReference>
<dbReference type="PANTHER" id="PTHR43792">
    <property type="entry name" value="GNAT FAMILY, PUTATIVE (AFU_ORTHOLOGUE AFUA_3G00765)-RELATED-RELATED"/>
    <property type="match status" value="1"/>
</dbReference>
<keyword evidence="3" id="KW-1185">Reference proteome</keyword>
<accession>A0A073AX09</accession>
<evidence type="ECO:0000313" key="3">
    <source>
        <dbReference type="Proteomes" id="UP000031419"/>
    </source>
</evidence>
<dbReference type="InterPro" id="IPR000182">
    <property type="entry name" value="GNAT_dom"/>
</dbReference>
<dbReference type="STRING" id="28042.GU90_12885"/>
<dbReference type="PROSITE" id="PS51186">
    <property type="entry name" value="GNAT"/>
    <property type="match status" value="1"/>
</dbReference>
<keyword evidence="2" id="KW-0808">Transferase</keyword>
<comment type="caution">
    <text evidence="2">The sequence shown here is derived from an EMBL/GenBank/DDBJ whole genome shotgun (WGS) entry which is preliminary data.</text>
</comment>
<feature type="domain" description="N-acetyltransferase" evidence="1">
    <location>
        <begin position="25"/>
        <end position="181"/>
    </location>
</feature>
<name>A0A073AX09_9PSEU</name>
<dbReference type="CDD" id="cd04301">
    <property type="entry name" value="NAT_SF"/>
    <property type="match status" value="1"/>
</dbReference>
<dbReference type="OrthoDB" id="9799321at2"/>
<dbReference type="Pfam" id="PF13302">
    <property type="entry name" value="Acetyltransf_3"/>
    <property type="match status" value="1"/>
</dbReference>